<evidence type="ECO:0000256" key="6">
    <source>
        <dbReference type="HAMAP-Rule" id="MF_00821"/>
    </source>
</evidence>
<keyword evidence="8" id="KW-1185">Reference proteome</keyword>
<dbReference type="InterPro" id="IPR035958">
    <property type="entry name" value="SecB-like_sf"/>
</dbReference>
<comment type="subcellular location">
    <subcellularLocation>
        <location evidence="6">Cytoplasm</location>
    </subcellularLocation>
</comment>
<evidence type="ECO:0000313" key="8">
    <source>
        <dbReference type="Proteomes" id="UP000052268"/>
    </source>
</evidence>
<dbReference type="AlphaFoldDB" id="A0A0J7XQS7"/>
<dbReference type="HAMAP" id="MF_00821">
    <property type="entry name" value="SecB"/>
    <property type="match status" value="1"/>
</dbReference>
<dbReference type="Gene3D" id="3.10.420.10">
    <property type="entry name" value="SecB-like"/>
    <property type="match status" value="1"/>
</dbReference>
<dbReference type="Pfam" id="PF02556">
    <property type="entry name" value="SecB"/>
    <property type="match status" value="1"/>
</dbReference>
<dbReference type="NCBIfam" id="TIGR00809">
    <property type="entry name" value="secB"/>
    <property type="match status" value="1"/>
</dbReference>
<evidence type="ECO:0000256" key="5">
    <source>
        <dbReference type="ARBA" id="ARBA00023186"/>
    </source>
</evidence>
<dbReference type="EMBL" id="JACU01000006">
    <property type="protein sequence ID" value="KMS54266.1"/>
    <property type="molecule type" value="Genomic_DNA"/>
</dbReference>
<sequence>MADEGNIISDLDLGNGEDTAPAAGIISQYVKDLSVENPNAPESFAWQDAPQVDVQFNIGARAIEGEVHEVELKITCASRNEGGTAFAVELSYCALVGMRNIDEQQAHAFLFAEAPRILFPFARRVIADAVRDAGFAPLMLEPIDFNGLYVQQLQSQAQSVEAGMGEPAGHA</sequence>
<dbReference type="GO" id="GO:0005737">
    <property type="term" value="C:cytoplasm"/>
    <property type="evidence" value="ECO:0007669"/>
    <property type="project" value="UniProtKB-SubCell"/>
</dbReference>
<name>A0A0J7XQS7_9SPHN</name>
<evidence type="ECO:0000256" key="4">
    <source>
        <dbReference type="ARBA" id="ARBA00023010"/>
    </source>
</evidence>
<dbReference type="SUPFAM" id="SSF54611">
    <property type="entry name" value="SecB-like"/>
    <property type="match status" value="1"/>
</dbReference>
<dbReference type="PRINTS" id="PR01594">
    <property type="entry name" value="SECBCHAPRONE"/>
</dbReference>
<comment type="caution">
    <text evidence="7">The sequence shown here is derived from an EMBL/GenBank/DDBJ whole genome shotgun (WGS) entry which is preliminary data.</text>
</comment>
<gene>
    <name evidence="6" type="primary">secB</name>
    <name evidence="7" type="ORF">V474_21250</name>
</gene>
<accession>A0A0J7XQS7</accession>
<protein>
    <recommendedName>
        <fullName evidence="6">Protein-export protein SecB</fullName>
    </recommendedName>
</protein>
<evidence type="ECO:0000313" key="7">
    <source>
        <dbReference type="EMBL" id="KMS54266.1"/>
    </source>
</evidence>
<keyword evidence="3 6" id="KW-0653">Protein transport</keyword>
<dbReference type="OrthoDB" id="9795145at2"/>
<comment type="function">
    <text evidence="6">One of the proteins required for the normal export of preproteins out of the cell cytoplasm. It is a molecular chaperone that binds to a subset of precursor proteins, maintaining them in a translocation-competent state. It also specifically binds to its receptor SecA.</text>
</comment>
<dbReference type="GO" id="GO:0015031">
    <property type="term" value="P:protein transport"/>
    <property type="evidence" value="ECO:0007669"/>
    <property type="project" value="UniProtKB-UniRule"/>
</dbReference>
<evidence type="ECO:0000256" key="2">
    <source>
        <dbReference type="ARBA" id="ARBA00022448"/>
    </source>
</evidence>
<dbReference type="RefSeq" id="WP_059152249.1">
    <property type="nucleotide sequence ID" value="NZ_KQ130455.1"/>
</dbReference>
<dbReference type="PANTHER" id="PTHR36918:SF1">
    <property type="entry name" value="PROTEIN-EXPORT PROTEIN SECB"/>
    <property type="match status" value="1"/>
</dbReference>
<evidence type="ECO:0000256" key="1">
    <source>
        <dbReference type="ARBA" id="ARBA00009990"/>
    </source>
</evidence>
<dbReference type="GO" id="GO:0051082">
    <property type="term" value="F:unfolded protein binding"/>
    <property type="evidence" value="ECO:0007669"/>
    <property type="project" value="InterPro"/>
</dbReference>
<keyword evidence="4 6" id="KW-0811">Translocation</keyword>
<comment type="similarity">
    <text evidence="1 6">Belongs to the SecB family.</text>
</comment>
<reference evidence="7 8" key="1">
    <citation type="journal article" date="2015" name="G3 (Bethesda)">
        <title>Insights into Ongoing Evolution of the Hexachlorocyclohexane Catabolic Pathway from Comparative Genomics of Ten Sphingomonadaceae Strains.</title>
        <authorList>
            <person name="Pearce S.L."/>
            <person name="Oakeshott J.G."/>
            <person name="Pandey G."/>
        </authorList>
    </citation>
    <scope>NUCLEOTIDE SEQUENCE [LARGE SCALE GENOMIC DNA]</scope>
    <source>
        <strain evidence="7 8">LL02</strain>
    </source>
</reference>
<keyword evidence="2 6" id="KW-0813">Transport</keyword>
<dbReference type="GO" id="GO:0051262">
    <property type="term" value="P:protein tetramerization"/>
    <property type="evidence" value="ECO:0007669"/>
    <property type="project" value="InterPro"/>
</dbReference>
<evidence type="ECO:0000256" key="3">
    <source>
        <dbReference type="ARBA" id="ARBA00022927"/>
    </source>
</evidence>
<dbReference type="PATRIC" id="fig|1114963.3.peg.3088"/>
<keyword evidence="5 6" id="KW-0143">Chaperone</keyword>
<proteinExistence type="inferred from homology"/>
<organism evidence="7 8">
    <name type="scientific">Novosphingobium barchaimii LL02</name>
    <dbReference type="NCBI Taxonomy" id="1114963"/>
    <lineage>
        <taxon>Bacteria</taxon>
        <taxon>Pseudomonadati</taxon>
        <taxon>Pseudomonadota</taxon>
        <taxon>Alphaproteobacteria</taxon>
        <taxon>Sphingomonadales</taxon>
        <taxon>Sphingomonadaceae</taxon>
        <taxon>Novosphingobium</taxon>
    </lineage>
</organism>
<dbReference type="PANTHER" id="PTHR36918">
    <property type="match status" value="1"/>
</dbReference>
<dbReference type="InterPro" id="IPR003708">
    <property type="entry name" value="SecB"/>
</dbReference>
<dbReference type="NCBIfam" id="NF004392">
    <property type="entry name" value="PRK05751.1-3"/>
    <property type="match status" value="1"/>
</dbReference>
<dbReference type="GO" id="GO:0006457">
    <property type="term" value="P:protein folding"/>
    <property type="evidence" value="ECO:0007669"/>
    <property type="project" value="UniProtKB-UniRule"/>
</dbReference>
<comment type="subunit">
    <text evidence="6">Homotetramer, a dimer of dimers. One homotetramer interacts with 1 SecA dimer.</text>
</comment>
<keyword evidence="6" id="KW-0963">Cytoplasm</keyword>
<dbReference type="Proteomes" id="UP000052268">
    <property type="component" value="Unassembled WGS sequence"/>
</dbReference>